<dbReference type="InParanoid" id="A0A0C2TTD0"/>
<dbReference type="OrthoDB" id="2997131at2759"/>
<dbReference type="Proteomes" id="UP000054549">
    <property type="component" value="Unassembled WGS sequence"/>
</dbReference>
<dbReference type="EMBL" id="KN818224">
    <property type="protein sequence ID" value="KIL70539.1"/>
    <property type="molecule type" value="Genomic_DNA"/>
</dbReference>
<reference evidence="1 2" key="1">
    <citation type="submission" date="2014-04" db="EMBL/GenBank/DDBJ databases">
        <title>Evolutionary Origins and Diversification of the Mycorrhizal Mutualists.</title>
        <authorList>
            <consortium name="DOE Joint Genome Institute"/>
            <consortium name="Mycorrhizal Genomics Consortium"/>
            <person name="Kohler A."/>
            <person name="Kuo A."/>
            <person name="Nagy L.G."/>
            <person name="Floudas D."/>
            <person name="Copeland A."/>
            <person name="Barry K.W."/>
            <person name="Cichocki N."/>
            <person name="Veneault-Fourrey C."/>
            <person name="LaButti K."/>
            <person name="Lindquist E.A."/>
            <person name="Lipzen A."/>
            <person name="Lundell T."/>
            <person name="Morin E."/>
            <person name="Murat C."/>
            <person name="Riley R."/>
            <person name="Ohm R."/>
            <person name="Sun H."/>
            <person name="Tunlid A."/>
            <person name="Henrissat B."/>
            <person name="Grigoriev I.V."/>
            <person name="Hibbett D.S."/>
            <person name="Martin F."/>
        </authorList>
    </citation>
    <scope>NUCLEOTIDE SEQUENCE [LARGE SCALE GENOMIC DNA]</scope>
    <source>
        <strain evidence="1 2">Koide BX008</strain>
    </source>
</reference>
<sequence>MIGSSSVFNLSEVGKTNYYYHTEEEKQLIRDTIRCTTEALRCLEIKKRPIILRERELKSDLERYLIATAPIKQLPCDILCFVFELHCQDEPPLLFQSKPAQVTLSQVCSAWRRAMLNFPKLWNNIVIAPQHRRPNNELVEIANAWLSRAKDLPCSVEFEFPPWDVDDDWDYRYIWRQHWHKNIIKNFVSRHKFKRLGVTFADHHLRDFLQLPDEKLLCIEDLRLQHVTSNNDKKNFRLIPRHSLGCRISPACA</sequence>
<dbReference type="HOGENOM" id="CLU_018544_2_0_1"/>
<gene>
    <name evidence="1" type="ORF">M378DRAFT_627399</name>
</gene>
<keyword evidence="2" id="KW-1185">Reference proteome</keyword>
<dbReference type="AlphaFoldDB" id="A0A0C2TTD0"/>
<accession>A0A0C2TTD0</accession>
<name>A0A0C2TTD0_AMAMK</name>
<evidence type="ECO:0000313" key="1">
    <source>
        <dbReference type="EMBL" id="KIL70539.1"/>
    </source>
</evidence>
<organism evidence="1 2">
    <name type="scientific">Amanita muscaria (strain Koide BX008)</name>
    <dbReference type="NCBI Taxonomy" id="946122"/>
    <lineage>
        <taxon>Eukaryota</taxon>
        <taxon>Fungi</taxon>
        <taxon>Dikarya</taxon>
        <taxon>Basidiomycota</taxon>
        <taxon>Agaricomycotina</taxon>
        <taxon>Agaricomycetes</taxon>
        <taxon>Agaricomycetidae</taxon>
        <taxon>Agaricales</taxon>
        <taxon>Pluteineae</taxon>
        <taxon>Amanitaceae</taxon>
        <taxon>Amanita</taxon>
    </lineage>
</organism>
<dbReference type="STRING" id="946122.A0A0C2TTD0"/>
<evidence type="ECO:0000313" key="2">
    <source>
        <dbReference type="Proteomes" id="UP000054549"/>
    </source>
</evidence>
<protein>
    <submittedName>
        <fullName evidence="1">Uncharacterized protein</fullName>
    </submittedName>
</protein>
<proteinExistence type="predicted"/>